<comment type="similarity">
    <text evidence="1">Belongs to the SEN54 family.</text>
</comment>
<feature type="region of interest" description="Disordered" evidence="3">
    <location>
        <begin position="701"/>
        <end position="732"/>
    </location>
</feature>
<feature type="compositionally biased region" description="Polar residues" evidence="3">
    <location>
        <begin position="1084"/>
        <end position="1096"/>
    </location>
</feature>
<feature type="compositionally biased region" description="Basic residues" evidence="3">
    <location>
        <begin position="932"/>
        <end position="941"/>
    </location>
</feature>
<feature type="region of interest" description="Disordered" evidence="3">
    <location>
        <begin position="1038"/>
        <end position="1100"/>
    </location>
</feature>
<dbReference type="GO" id="GO:0000214">
    <property type="term" value="C:tRNA-intron endonuclease complex"/>
    <property type="evidence" value="ECO:0007669"/>
    <property type="project" value="TreeGrafter"/>
</dbReference>
<feature type="compositionally biased region" description="Polar residues" evidence="3">
    <location>
        <begin position="943"/>
        <end position="956"/>
    </location>
</feature>
<keyword evidence="6" id="KW-1185">Reference proteome</keyword>
<feature type="compositionally biased region" description="Polar residues" evidence="3">
    <location>
        <begin position="1040"/>
        <end position="1053"/>
    </location>
</feature>
<dbReference type="Pfam" id="PF12928">
    <property type="entry name" value="tRNA_int_end_N2"/>
    <property type="match status" value="1"/>
</dbReference>
<evidence type="ECO:0000259" key="4">
    <source>
        <dbReference type="Pfam" id="PF12928"/>
    </source>
</evidence>
<dbReference type="EMBL" id="JAPTSV010000006">
    <property type="protein sequence ID" value="KAJ1527266.1"/>
    <property type="molecule type" value="Genomic_DNA"/>
</dbReference>
<protein>
    <recommendedName>
        <fullName evidence="4">tRNA-splicing endonuclease subunit Sen54 N-terminal domain-containing protein</fullName>
    </recommendedName>
</protein>
<feature type="region of interest" description="Disordered" evidence="3">
    <location>
        <begin position="623"/>
        <end position="654"/>
    </location>
</feature>
<evidence type="ECO:0000256" key="2">
    <source>
        <dbReference type="ARBA" id="ARBA00022694"/>
    </source>
</evidence>
<feature type="region of interest" description="Disordered" evidence="3">
    <location>
        <begin position="558"/>
        <end position="597"/>
    </location>
</feature>
<evidence type="ECO:0000256" key="3">
    <source>
        <dbReference type="SAM" id="MobiDB-lite"/>
    </source>
</evidence>
<name>A0AAV7XV12_9NEOP</name>
<evidence type="ECO:0000313" key="5">
    <source>
        <dbReference type="EMBL" id="KAJ1527266.1"/>
    </source>
</evidence>
<feature type="compositionally biased region" description="Basic and acidic residues" evidence="3">
    <location>
        <begin position="270"/>
        <end position="285"/>
    </location>
</feature>
<dbReference type="AlphaFoldDB" id="A0AAV7XV12"/>
<feature type="region of interest" description="Disordered" evidence="3">
    <location>
        <begin position="899"/>
        <end position="960"/>
    </location>
</feature>
<feature type="compositionally biased region" description="Polar residues" evidence="3">
    <location>
        <begin position="909"/>
        <end position="919"/>
    </location>
</feature>
<dbReference type="InterPro" id="IPR024337">
    <property type="entry name" value="tRNA_splic_suSen54"/>
</dbReference>
<dbReference type="GO" id="GO:0000379">
    <property type="term" value="P:tRNA-type intron splice site recognition and cleavage"/>
    <property type="evidence" value="ECO:0007669"/>
    <property type="project" value="TreeGrafter"/>
</dbReference>
<reference evidence="5" key="1">
    <citation type="submission" date="2022-12" db="EMBL/GenBank/DDBJ databases">
        <title>Chromosome-level genome assembly of the bean flower thrips Megalurothrips usitatus.</title>
        <authorList>
            <person name="Ma L."/>
            <person name="Liu Q."/>
            <person name="Li H."/>
            <person name="Cai W."/>
        </authorList>
    </citation>
    <scope>NUCLEOTIDE SEQUENCE</scope>
    <source>
        <strain evidence="5">Cailab_2022a</strain>
    </source>
</reference>
<sequence>MNENAEKSEAMPSGPAKILSGNSLLQIHINAGKSLPKDGPKDFAPSNSWMEKKQIQSALDERKELLEEERVEKWGFLATAVWNDNKKVAEVTRRTGKHFQTLGFEKDGALYLYPEEALYLLETNSLELSFGGVPVSIQQGYSLLLGPNSGCKLIEYRAYSHLLRQGYRLLRFSNHKLHTKYERMIRLDQHVPVKRRRAAPACVNQSQLHSNNLKNPGGVKSEALCLEGTEQDSVENCIKQEFRGNRKYHNDDPTSIEAIGYDVETYEDSALDHSEQNSHPLKKENTVSQEQAAEKKRDEVRDEQLCQESAFSEDLEDNNKDEITSKQLFCENLGNKSIAHSNKEETTNELCPNFGTEVVGDVNRGDSVGGQVCQSNSGTGPIKSPSSSKDRNVLSEVSSGLCQGKVDSHEKSIVPENGHDSMEICDVETDQTGQLQKNSESNLLSTIGEDNCSPHVEGAQTKAYGIAESLLSLGNVLVGKDTNNSGCGSKAEDLSVTLQSEIIKILGDHIESDVSKEALIAVASSAATTILSHMSGKQDGKTDTNQKIFDRNVADEAFDDNSCHDSEENSVVSPIQEGTSRNESLGEPSTSSLNSDFSATEKNENFVANNDVKTSELLSLKQHTASEKSSLKRPASSNEECEPILTKRARSGNVSDSEIEILDASPEARHVELVNLSDESSVESVIHSKADNDSIEVIDVNDSSTSSECNESDDSSSESSDSVIVECEGKSPAHWESDRKNILDTIPNMYRLTEISLVPPSSDLLPPNVQPQRNRYIISRKKLLEDREEAIHRLPSIQRHEVMVHEENRESNTSQYGDWAPPRRQYIRHMEQQPQPTYDFDSPDCQPQQVWQPNGQMNPIAAVQAIAQLVLPMLGLSQAPFQGDQMWMPSNTWFPSQSNWGPSQGPRFHQQNFRGSNWQRPYRPRPYGYRPRYNHRSRGRNYSHYSNSNQRGTSAESVALPRNNEIVPFQSTSHGRSGDHVGGAGQNQPRCWMQQHVPWRRGKGRQPYKGPRRRSRYYSHLHKHLKEENCEVLSIKSDETSFSSEPNNGSSVKAESYFSDEDNSSEAEDVKDFSLNDNSNSSLHEGTQSTDESCNSPLEVKPLLSPSDCTNFENVFRTIRIIKEVDTETLMSTVGNKLLKPQFDLFSPNKPFKKGNPPLPDFHLCIMDFKEPVPGPQEIKALVTALDDKVSVMFAIVSPDSISFIELPDVSLPTLVSGSV</sequence>
<evidence type="ECO:0000256" key="1">
    <source>
        <dbReference type="ARBA" id="ARBA00005736"/>
    </source>
</evidence>
<feature type="region of interest" description="Disordered" evidence="3">
    <location>
        <begin position="270"/>
        <end position="303"/>
    </location>
</feature>
<accession>A0AAV7XV12</accession>
<evidence type="ECO:0000313" key="6">
    <source>
        <dbReference type="Proteomes" id="UP001075354"/>
    </source>
</evidence>
<feature type="region of interest" description="Disordered" evidence="3">
    <location>
        <begin position="371"/>
        <end position="394"/>
    </location>
</feature>
<feature type="domain" description="tRNA-splicing endonuclease subunit Sen54 N-terminal" evidence="4">
    <location>
        <begin position="65"/>
        <end position="128"/>
    </location>
</feature>
<dbReference type="PANTHER" id="PTHR21027:SF1">
    <property type="entry name" value="TRNA-SPLICING ENDONUCLEASE SUBUNIT SEN54"/>
    <property type="match status" value="1"/>
</dbReference>
<feature type="compositionally biased region" description="Polar residues" evidence="3">
    <location>
        <begin position="569"/>
        <end position="597"/>
    </location>
</feature>
<organism evidence="5 6">
    <name type="scientific">Megalurothrips usitatus</name>
    <name type="common">bean blossom thrips</name>
    <dbReference type="NCBI Taxonomy" id="439358"/>
    <lineage>
        <taxon>Eukaryota</taxon>
        <taxon>Metazoa</taxon>
        <taxon>Ecdysozoa</taxon>
        <taxon>Arthropoda</taxon>
        <taxon>Hexapoda</taxon>
        <taxon>Insecta</taxon>
        <taxon>Pterygota</taxon>
        <taxon>Neoptera</taxon>
        <taxon>Paraneoptera</taxon>
        <taxon>Thysanoptera</taxon>
        <taxon>Terebrantia</taxon>
        <taxon>Thripoidea</taxon>
        <taxon>Thripidae</taxon>
        <taxon>Megalurothrips</taxon>
    </lineage>
</organism>
<dbReference type="InterPro" id="IPR024336">
    <property type="entry name" value="tRNA_splic_suSen54_N"/>
</dbReference>
<dbReference type="Proteomes" id="UP001075354">
    <property type="component" value="Chromosome 6"/>
</dbReference>
<keyword evidence="2" id="KW-0819">tRNA processing</keyword>
<feature type="compositionally biased region" description="Basic and acidic residues" evidence="3">
    <location>
        <begin position="292"/>
        <end position="303"/>
    </location>
</feature>
<gene>
    <name evidence="5" type="ORF">ONE63_008789</name>
</gene>
<feature type="compositionally biased region" description="Polar residues" evidence="3">
    <location>
        <begin position="372"/>
        <end position="387"/>
    </location>
</feature>
<proteinExistence type="inferred from homology"/>
<dbReference type="PANTHER" id="PTHR21027">
    <property type="entry name" value="TRNA-SPLICING ENDONUCLEASE SUBUNIT SEN54"/>
    <property type="match status" value="1"/>
</dbReference>
<feature type="compositionally biased region" description="Acidic residues" evidence="3">
    <location>
        <begin position="1058"/>
        <end position="1067"/>
    </location>
</feature>
<comment type="caution">
    <text evidence="5">The sequence shown here is derived from an EMBL/GenBank/DDBJ whole genome shotgun (WGS) entry which is preliminary data.</text>
</comment>